<keyword evidence="3" id="KW-0964">Secreted</keyword>
<name>A0A5B9MBA0_9BACT</name>
<dbReference type="KEGG" id="smam:Mal15_25040"/>
<dbReference type="Gene3D" id="2.30.110.50">
    <property type="match status" value="1"/>
</dbReference>
<dbReference type="InterPro" id="IPR006533">
    <property type="entry name" value="T6SS_Vgr_RhsGE"/>
</dbReference>
<evidence type="ECO:0000256" key="4">
    <source>
        <dbReference type="SAM" id="MobiDB-lite"/>
    </source>
</evidence>
<dbReference type="PANTHER" id="PTHR32305:SF15">
    <property type="entry name" value="PROTEIN RHSA-RELATED"/>
    <property type="match status" value="1"/>
</dbReference>
<comment type="subcellular location">
    <subcellularLocation>
        <location evidence="1">Secreted</location>
    </subcellularLocation>
</comment>
<evidence type="ECO:0000256" key="3">
    <source>
        <dbReference type="ARBA" id="ARBA00022525"/>
    </source>
</evidence>
<dbReference type="PANTHER" id="PTHR32305">
    <property type="match status" value="1"/>
</dbReference>
<dbReference type="AlphaFoldDB" id="A0A5B9MBA0"/>
<evidence type="ECO:0000256" key="2">
    <source>
        <dbReference type="ARBA" id="ARBA00005558"/>
    </source>
</evidence>
<dbReference type="SUPFAM" id="SSF69349">
    <property type="entry name" value="Phage fibre proteins"/>
    <property type="match status" value="1"/>
</dbReference>
<feature type="domain" description="Gp5/Type VI secretion system Vgr C-terminal trimerisation" evidence="6">
    <location>
        <begin position="472"/>
        <end position="583"/>
    </location>
</feature>
<dbReference type="Gene3D" id="3.55.50.10">
    <property type="entry name" value="Baseplate protein-like domains"/>
    <property type="match status" value="1"/>
</dbReference>
<gene>
    <name evidence="7" type="ORF">Mal15_25040</name>
</gene>
<sequence>MALQQQNRLLNLNTVLGDDVLLLTSMTGNEEMGRLFHYQLELISDDPGIKPQDIVGTPIGWSIELADNSRRHWHGHVKSLARGDVDREGRRNYRVEVVPWLWFLTQTSDCKIFQDTKVPDIIDEVLGDYGFADYKSDFLLEHKEWEYCVQYRETDFNFLSRLMEQEGIFYYFQHSEGAHQMVITDHKDGYYTLPESNVDFPDDIGSRAIDDHLTSWERKFEFVPGKWAQRDYNFKTPSDDLGTDTGTVVDLPEISNYEMYDYPGEYGDKTVGGDETRLRIEAEETRHDIVAATSLCKTFQAGGRFTVDQHRDSDEEGAEVVITAIQHSASEPMGYETGEDAGLAYRNSITCLPSSRVFRTRRSTAKPIISGVQTAIVTGPPGEEIYPDEFGRVKCQFHWDRYGEKDDKSSCWIRVSQVHAGSGFGGISIPRIDEEVVVSFLEGDPDRPLVTGRVYHAQNMPPYGLPDSKNISGIKSNSTKGGGGYNEYVMDDTKGNELIREHGQFDKDSTIENDLREHVLNNRTRDVSVDEAVSIGSNQEINVGADRTVNVGANQDVSIGANSTLSVSSNRDVTVGGNRTLNVTGSQEDNTGSSRSTTVASSDTLDVGTTLEINAGTMIKLSVGGSVVEISNSGIKISGPMVDIAGAGTVNIVGGVVKVNS</sequence>
<dbReference type="SUPFAM" id="SSF69255">
    <property type="entry name" value="gp5 N-terminal domain-like"/>
    <property type="match status" value="1"/>
</dbReference>
<dbReference type="InterPro" id="IPR017847">
    <property type="entry name" value="T6SS_RhsGE_Vgr_subset"/>
</dbReference>
<dbReference type="NCBIfam" id="TIGR03361">
    <property type="entry name" value="VI_Rhs_Vgr"/>
    <property type="match status" value="1"/>
</dbReference>
<feature type="domain" description="Gp5/Type VI secretion system Vgr protein OB-fold" evidence="5">
    <location>
        <begin position="387"/>
        <end position="455"/>
    </location>
</feature>
<dbReference type="GO" id="GO:0005576">
    <property type="term" value="C:extracellular region"/>
    <property type="evidence" value="ECO:0007669"/>
    <property type="project" value="UniProtKB-SubCell"/>
</dbReference>
<dbReference type="SUPFAM" id="SSF69279">
    <property type="entry name" value="Phage tail proteins"/>
    <property type="match status" value="2"/>
</dbReference>
<dbReference type="InterPro" id="IPR006531">
    <property type="entry name" value="Gp5/Vgr_OB"/>
</dbReference>
<dbReference type="RefSeq" id="WP_147867978.1">
    <property type="nucleotide sequence ID" value="NZ_CP036264.1"/>
</dbReference>
<evidence type="ECO:0000256" key="1">
    <source>
        <dbReference type="ARBA" id="ARBA00004613"/>
    </source>
</evidence>
<dbReference type="Proteomes" id="UP000321353">
    <property type="component" value="Chromosome"/>
</dbReference>
<evidence type="ECO:0000313" key="7">
    <source>
        <dbReference type="EMBL" id="QEF98452.1"/>
    </source>
</evidence>
<dbReference type="EMBL" id="CP036264">
    <property type="protein sequence ID" value="QEF98452.1"/>
    <property type="molecule type" value="Genomic_DNA"/>
</dbReference>
<feature type="region of interest" description="Disordered" evidence="4">
    <location>
        <begin position="578"/>
        <end position="602"/>
    </location>
</feature>
<evidence type="ECO:0000259" key="6">
    <source>
        <dbReference type="Pfam" id="PF22178"/>
    </source>
</evidence>
<dbReference type="Pfam" id="PF05954">
    <property type="entry name" value="Phage_GPD"/>
    <property type="match status" value="1"/>
</dbReference>
<dbReference type="Gene3D" id="4.10.220.110">
    <property type="match status" value="1"/>
</dbReference>
<dbReference type="NCBIfam" id="TIGR01646">
    <property type="entry name" value="vgr_GE"/>
    <property type="match status" value="1"/>
</dbReference>
<dbReference type="InterPro" id="IPR054030">
    <property type="entry name" value="Gp5_Vgr_C"/>
</dbReference>
<dbReference type="InterPro" id="IPR050708">
    <property type="entry name" value="T6SS_VgrG/RHS"/>
</dbReference>
<reference evidence="7 8" key="1">
    <citation type="submission" date="2019-02" db="EMBL/GenBank/DDBJ databases">
        <title>Planctomycetal bacteria perform biofilm scaping via a novel small molecule.</title>
        <authorList>
            <person name="Jeske O."/>
            <person name="Boedeker C."/>
            <person name="Wiegand S."/>
            <person name="Breitling P."/>
            <person name="Kallscheuer N."/>
            <person name="Jogler M."/>
            <person name="Rohde M."/>
            <person name="Petersen J."/>
            <person name="Medema M.H."/>
            <person name="Surup F."/>
            <person name="Jogler C."/>
        </authorList>
    </citation>
    <scope>NUCLEOTIDE SEQUENCE [LARGE SCALE GENOMIC DNA]</scope>
    <source>
        <strain evidence="7 8">Mal15</strain>
    </source>
</reference>
<dbReference type="Pfam" id="PF22178">
    <property type="entry name" value="Gp5_trimer_C"/>
    <property type="match status" value="1"/>
</dbReference>
<dbReference type="InterPro" id="IPR037026">
    <property type="entry name" value="Vgr_OB-fold_dom_sf"/>
</dbReference>
<evidence type="ECO:0000313" key="8">
    <source>
        <dbReference type="Proteomes" id="UP000321353"/>
    </source>
</evidence>
<comment type="similarity">
    <text evidence="2">Belongs to the VgrG protein family.</text>
</comment>
<dbReference type="Gene3D" id="2.40.50.230">
    <property type="entry name" value="Gp5 N-terminal domain"/>
    <property type="match status" value="1"/>
</dbReference>
<evidence type="ECO:0000259" key="5">
    <source>
        <dbReference type="Pfam" id="PF04717"/>
    </source>
</evidence>
<dbReference type="Pfam" id="PF04717">
    <property type="entry name" value="Phage_base_V"/>
    <property type="match status" value="1"/>
</dbReference>
<keyword evidence="8" id="KW-1185">Reference proteome</keyword>
<accession>A0A5B9MBA0</accession>
<organism evidence="7 8">
    <name type="scientific">Stieleria maiorica</name>
    <dbReference type="NCBI Taxonomy" id="2795974"/>
    <lineage>
        <taxon>Bacteria</taxon>
        <taxon>Pseudomonadati</taxon>
        <taxon>Planctomycetota</taxon>
        <taxon>Planctomycetia</taxon>
        <taxon>Pirellulales</taxon>
        <taxon>Pirellulaceae</taxon>
        <taxon>Stieleria</taxon>
    </lineage>
</organism>
<proteinExistence type="inferred from homology"/>
<protein>
    <submittedName>
        <fullName evidence="7">Phage-related baseplate assembly protein</fullName>
    </submittedName>
</protein>